<evidence type="ECO:0000256" key="2">
    <source>
        <dbReference type="ARBA" id="ARBA00022603"/>
    </source>
</evidence>
<evidence type="ECO:0000259" key="7">
    <source>
        <dbReference type="Pfam" id="PF05175"/>
    </source>
</evidence>
<feature type="domain" description="Methyltransferase small" evidence="7">
    <location>
        <begin position="57"/>
        <end position="135"/>
    </location>
</feature>
<dbReference type="RefSeq" id="WP_091246425.1">
    <property type="nucleotide sequence ID" value="NZ_FNIR01000008.1"/>
</dbReference>
<accession>A0A1H0NAB6</accession>
<protein>
    <recommendedName>
        <fullName evidence="1">peptide chain release factor N(5)-glutamine methyltransferase</fullName>
        <ecNumber evidence="1">2.1.1.297</ecNumber>
    </recommendedName>
</protein>
<evidence type="ECO:0000256" key="1">
    <source>
        <dbReference type="ARBA" id="ARBA00012771"/>
    </source>
</evidence>
<proteinExistence type="predicted"/>
<organism evidence="8 9">
    <name type="scientific">Klenkia soli</name>
    <dbReference type="NCBI Taxonomy" id="1052260"/>
    <lineage>
        <taxon>Bacteria</taxon>
        <taxon>Bacillati</taxon>
        <taxon>Actinomycetota</taxon>
        <taxon>Actinomycetes</taxon>
        <taxon>Geodermatophilales</taxon>
        <taxon>Geodermatophilaceae</taxon>
        <taxon>Klenkia</taxon>
    </lineage>
</organism>
<dbReference type="Proteomes" id="UP000199088">
    <property type="component" value="Unassembled WGS sequence"/>
</dbReference>
<name>A0A1H0NAB6_9ACTN</name>
<dbReference type="NCBIfam" id="TIGR00536">
    <property type="entry name" value="hemK_fam"/>
    <property type="match status" value="1"/>
</dbReference>
<dbReference type="STRING" id="1052260.SAMN05660199_02799"/>
<evidence type="ECO:0000313" key="9">
    <source>
        <dbReference type="Proteomes" id="UP000199088"/>
    </source>
</evidence>
<comment type="catalytic activity">
    <reaction evidence="5">
        <text>L-glutaminyl-[peptide chain release factor] + S-adenosyl-L-methionine = N(5)-methyl-L-glutaminyl-[peptide chain release factor] + S-adenosyl-L-homocysteine + H(+)</text>
        <dbReference type="Rhea" id="RHEA:42896"/>
        <dbReference type="Rhea" id="RHEA-COMP:10271"/>
        <dbReference type="Rhea" id="RHEA-COMP:10272"/>
        <dbReference type="ChEBI" id="CHEBI:15378"/>
        <dbReference type="ChEBI" id="CHEBI:30011"/>
        <dbReference type="ChEBI" id="CHEBI:57856"/>
        <dbReference type="ChEBI" id="CHEBI:59789"/>
        <dbReference type="ChEBI" id="CHEBI:61891"/>
        <dbReference type="EC" id="2.1.1.297"/>
    </reaction>
</comment>
<dbReference type="InterPro" id="IPR050320">
    <property type="entry name" value="N5-glutamine_MTase"/>
</dbReference>
<evidence type="ECO:0000256" key="3">
    <source>
        <dbReference type="ARBA" id="ARBA00022679"/>
    </source>
</evidence>
<sequence length="254" mass="25892">MTAEVVARLRAAGCVFAEDEAALLVADGRDLGALVDRRVAGEPLEQVLGWVGFCGLRVLLDPGVFVPRQRTALLVEEAVRLGGRVVVDLCCGSGAVGLAVAAGLGDVELGDVELVAADVDPAAVACARRNGVAATAGDLFDALPGQLRGRVDLLCVNAPYVPTDAIADMPPEARDHEPATALDGGADGLDLHRRVAAGARDWLAPGGSLLLETSRRQTPGTLAAVVAGGLTGRVVTDDDRGAAVVVGTRVTPGR</sequence>
<keyword evidence="3 8" id="KW-0808">Transferase</keyword>
<gene>
    <name evidence="8" type="ORF">SAMN05660199_02799</name>
</gene>
<dbReference type="PANTHER" id="PTHR18895">
    <property type="entry name" value="HEMK METHYLTRANSFERASE"/>
    <property type="match status" value="1"/>
</dbReference>
<dbReference type="InterPro" id="IPR007848">
    <property type="entry name" value="Small_mtfrase_dom"/>
</dbReference>
<dbReference type="InterPro" id="IPR029063">
    <property type="entry name" value="SAM-dependent_MTases_sf"/>
</dbReference>
<dbReference type="OrthoDB" id="9800643at2"/>
<dbReference type="SUPFAM" id="SSF53335">
    <property type="entry name" value="S-adenosyl-L-methionine-dependent methyltransferases"/>
    <property type="match status" value="1"/>
</dbReference>
<keyword evidence="2 8" id="KW-0489">Methyltransferase</keyword>
<evidence type="ECO:0000256" key="6">
    <source>
        <dbReference type="SAM" id="MobiDB-lite"/>
    </source>
</evidence>
<evidence type="ECO:0000256" key="4">
    <source>
        <dbReference type="ARBA" id="ARBA00022691"/>
    </source>
</evidence>
<reference evidence="9" key="1">
    <citation type="submission" date="2016-10" db="EMBL/GenBank/DDBJ databases">
        <authorList>
            <person name="Varghese N."/>
            <person name="Submissions S."/>
        </authorList>
    </citation>
    <scope>NUCLEOTIDE SEQUENCE [LARGE SCALE GENOMIC DNA]</scope>
    <source>
        <strain evidence="9">DSM 45843</strain>
    </source>
</reference>
<dbReference type="GO" id="GO:0032259">
    <property type="term" value="P:methylation"/>
    <property type="evidence" value="ECO:0007669"/>
    <property type="project" value="UniProtKB-KW"/>
</dbReference>
<dbReference type="PANTHER" id="PTHR18895:SF74">
    <property type="entry name" value="MTRF1L RELEASE FACTOR GLUTAMINE METHYLTRANSFERASE"/>
    <property type="match status" value="1"/>
</dbReference>
<dbReference type="GO" id="GO:0102559">
    <property type="term" value="F:peptide chain release factor N(5)-glutamine methyltransferase activity"/>
    <property type="evidence" value="ECO:0007669"/>
    <property type="project" value="UniProtKB-EC"/>
</dbReference>
<evidence type="ECO:0000256" key="5">
    <source>
        <dbReference type="ARBA" id="ARBA00048391"/>
    </source>
</evidence>
<dbReference type="AlphaFoldDB" id="A0A1H0NAB6"/>
<keyword evidence="4" id="KW-0949">S-adenosyl-L-methionine</keyword>
<dbReference type="EC" id="2.1.1.297" evidence="1"/>
<dbReference type="NCBIfam" id="TIGR03704">
    <property type="entry name" value="PrmC_rel_meth"/>
    <property type="match status" value="1"/>
</dbReference>
<feature type="region of interest" description="Disordered" evidence="6">
    <location>
        <begin position="166"/>
        <end position="185"/>
    </location>
</feature>
<dbReference type="InterPro" id="IPR004556">
    <property type="entry name" value="HemK-like"/>
</dbReference>
<dbReference type="EMBL" id="FNIR01000008">
    <property type="protein sequence ID" value="SDO89684.1"/>
    <property type="molecule type" value="Genomic_DNA"/>
</dbReference>
<dbReference type="Pfam" id="PF05175">
    <property type="entry name" value="MTS"/>
    <property type="match status" value="1"/>
</dbReference>
<dbReference type="InterPro" id="IPR022446">
    <property type="entry name" value="MeTrfrase_put"/>
</dbReference>
<keyword evidence="9" id="KW-1185">Reference proteome</keyword>
<evidence type="ECO:0000313" key="8">
    <source>
        <dbReference type="EMBL" id="SDO89684.1"/>
    </source>
</evidence>
<dbReference type="Gene3D" id="3.40.50.150">
    <property type="entry name" value="Vaccinia Virus protein VP39"/>
    <property type="match status" value="1"/>
</dbReference>